<dbReference type="EMBL" id="ML977161">
    <property type="protein sequence ID" value="KAF1985557.1"/>
    <property type="molecule type" value="Genomic_DNA"/>
</dbReference>
<dbReference type="AlphaFoldDB" id="A0A6G1GXN9"/>
<protein>
    <submittedName>
        <fullName evidence="4">Putative short-chain dehydrogenase</fullName>
    </submittedName>
</protein>
<evidence type="ECO:0000313" key="4">
    <source>
        <dbReference type="EMBL" id="KAF1985557.1"/>
    </source>
</evidence>
<dbReference type="GO" id="GO:0016491">
    <property type="term" value="F:oxidoreductase activity"/>
    <property type="evidence" value="ECO:0007669"/>
    <property type="project" value="UniProtKB-KW"/>
</dbReference>
<dbReference type="Gene3D" id="3.40.50.720">
    <property type="entry name" value="NAD(P)-binding Rossmann-like Domain"/>
    <property type="match status" value="1"/>
</dbReference>
<keyword evidence="2" id="KW-0560">Oxidoreductase</keyword>
<dbReference type="Proteomes" id="UP000800041">
    <property type="component" value="Unassembled WGS sequence"/>
</dbReference>
<dbReference type="InterPro" id="IPR002347">
    <property type="entry name" value="SDR_fam"/>
</dbReference>
<name>A0A6G1GXN9_9PEZI</name>
<dbReference type="PRINTS" id="PR00081">
    <property type="entry name" value="GDHRDH"/>
</dbReference>
<comment type="similarity">
    <text evidence="1">Belongs to the short-chain dehydrogenases/reductases (SDR) family.</text>
</comment>
<accession>A0A6G1GXN9</accession>
<evidence type="ECO:0000256" key="1">
    <source>
        <dbReference type="ARBA" id="ARBA00006484"/>
    </source>
</evidence>
<dbReference type="PANTHER" id="PTHR24320:SF272">
    <property type="entry name" value="NAD(P)-BINDING ROSSMANN-FOLD SUPERFAMILY PROTEIN"/>
    <property type="match status" value="1"/>
</dbReference>
<reference evidence="4" key="1">
    <citation type="journal article" date="2020" name="Stud. Mycol.">
        <title>101 Dothideomycetes genomes: a test case for predicting lifestyles and emergence of pathogens.</title>
        <authorList>
            <person name="Haridas S."/>
            <person name="Albert R."/>
            <person name="Binder M."/>
            <person name="Bloem J."/>
            <person name="Labutti K."/>
            <person name="Salamov A."/>
            <person name="Andreopoulos B."/>
            <person name="Baker S."/>
            <person name="Barry K."/>
            <person name="Bills G."/>
            <person name="Bluhm B."/>
            <person name="Cannon C."/>
            <person name="Castanera R."/>
            <person name="Culley D."/>
            <person name="Daum C."/>
            <person name="Ezra D."/>
            <person name="Gonzalez J."/>
            <person name="Henrissat B."/>
            <person name="Kuo A."/>
            <person name="Liang C."/>
            <person name="Lipzen A."/>
            <person name="Lutzoni F."/>
            <person name="Magnuson J."/>
            <person name="Mondo S."/>
            <person name="Nolan M."/>
            <person name="Ohm R."/>
            <person name="Pangilinan J."/>
            <person name="Park H.-J."/>
            <person name="Ramirez L."/>
            <person name="Alfaro M."/>
            <person name="Sun H."/>
            <person name="Tritt A."/>
            <person name="Yoshinaga Y."/>
            <person name="Zwiers L.-H."/>
            <person name="Turgeon B."/>
            <person name="Goodwin S."/>
            <person name="Spatafora J."/>
            <person name="Crous P."/>
            <person name="Grigoriev I."/>
        </authorList>
    </citation>
    <scope>NUCLEOTIDE SEQUENCE</scope>
    <source>
        <strain evidence="4">CBS 113979</strain>
    </source>
</reference>
<keyword evidence="5" id="KW-1185">Reference proteome</keyword>
<dbReference type="PANTHER" id="PTHR24320">
    <property type="entry name" value="RETINOL DEHYDROGENASE"/>
    <property type="match status" value="1"/>
</dbReference>
<proteinExistence type="inferred from homology"/>
<dbReference type="OrthoDB" id="191139at2759"/>
<evidence type="ECO:0000256" key="2">
    <source>
        <dbReference type="ARBA" id="ARBA00023002"/>
    </source>
</evidence>
<feature type="region of interest" description="Disordered" evidence="3">
    <location>
        <begin position="1"/>
        <end position="27"/>
    </location>
</feature>
<sequence length="354" mass="38108">MSSTSPKDLYAPYAAAHTSPKGPDDARPSALQIVRDAGAKGKLSGQVMLVTGCTSGLGIETARALWATGADVYMTVRDLERGQKVVDEIKGSVDDVEGRGKLELVVMQLDNLESVRKGAEEVVERSGGRMNAIVNNAGIMATPFALTTDNHESQLATNHLSHFLLFHTLLPSLLRSSTSSFPSRIIAVSSMGHRASPFLPKDPNFTAPGSYNPWAAYGSSKSANALFANYVDRVYGPRGIRALSLHPGGISTGLQKHMPKEVLEGFAKDENVRNSMKSPAQGAATQVWGAVAEEWGKRGGVWLEDCQECGELPEGAGMGDRGYKGWIFDKAREDECWEVSCKLVGVEIEKREIG</sequence>
<gene>
    <name evidence="4" type="ORF">K402DRAFT_334154</name>
</gene>
<dbReference type="InterPro" id="IPR036291">
    <property type="entry name" value="NAD(P)-bd_dom_sf"/>
</dbReference>
<dbReference type="Pfam" id="PF00106">
    <property type="entry name" value="adh_short"/>
    <property type="match status" value="1"/>
</dbReference>
<organism evidence="4 5">
    <name type="scientific">Aulographum hederae CBS 113979</name>
    <dbReference type="NCBI Taxonomy" id="1176131"/>
    <lineage>
        <taxon>Eukaryota</taxon>
        <taxon>Fungi</taxon>
        <taxon>Dikarya</taxon>
        <taxon>Ascomycota</taxon>
        <taxon>Pezizomycotina</taxon>
        <taxon>Dothideomycetes</taxon>
        <taxon>Pleosporomycetidae</taxon>
        <taxon>Aulographales</taxon>
        <taxon>Aulographaceae</taxon>
    </lineage>
</organism>
<dbReference type="SUPFAM" id="SSF51735">
    <property type="entry name" value="NAD(P)-binding Rossmann-fold domains"/>
    <property type="match status" value="1"/>
</dbReference>
<evidence type="ECO:0000313" key="5">
    <source>
        <dbReference type="Proteomes" id="UP000800041"/>
    </source>
</evidence>
<evidence type="ECO:0000256" key="3">
    <source>
        <dbReference type="SAM" id="MobiDB-lite"/>
    </source>
</evidence>